<name>A0ACB7TTI1_HYAAI</name>
<protein>
    <submittedName>
        <fullName evidence="1">Uncharacterized protein</fullName>
    </submittedName>
</protein>
<organism evidence="1 2">
    <name type="scientific">Hyalomma asiaticum</name>
    <name type="common">Tick</name>
    <dbReference type="NCBI Taxonomy" id="266040"/>
    <lineage>
        <taxon>Eukaryota</taxon>
        <taxon>Metazoa</taxon>
        <taxon>Ecdysozoa</taxon>
        <taxon>Arthropoda</taxon>
        <taxon>Chelicerata</taxon>
        <taxon>Arachnida</taxon>
        <taxon>Acari</taxon>
        <taxon>Parasitiformes</taxon>
        <taxon>Ixodida</taxon>
        <taxon>Ixodoidea</taxon>
        <taxon>Ixodidae</taxon>
        <taxon>Hyalomminae</taxon>
        <taxon>Hyalomma</taxon>
    </lineage>
</organism>
<proteinExistence type="predicted"/>
<gene>
    <name evidence="1" type="ORF">HPB50_026100</name>
</gene>
<reference evidence="1" key="1">
    <citation type="submission" date="2020-05" db="EMBL/GenBank/DDBJ databases">
        <title>Large-scale comparative analyses of tick genomes elucidate their genetic diversity and vector capacities.</title>
        <authorList>
            <person name="Jia N."/>
            <person name="Wang J."/>
            <person name="Shi W."/>
            <person name="Du L."/>
            <person name="Sun Y."/>
            <person name="Zhan W."/>
            <person name="Jiang J."/>
            <person name="Wang Q."/>
            <person name="Zhang B."/>
            <person name="Ji P."/>
            <person name="Sakyi L.B."/>
            <person name="Cui X."/>
            <person name="Yuan T."/>
            <person name="Jiang B."/>
            <person name="Yang W."/>
            <person name="Lam T.T.-Y."/>
            <person name="Chang Q."/>
            <person name="Ding S."/>
            <person name="Wang X."/>
            <person name="Zhu J."/>
            <person name="Ruan X."/>
            <person name="Zhao L."/>
            <person name="Wei J."/>
            <person name="Que T."/>
            <person name="Du C."/>
            <person name="Cheng J."/>
            <person name="Dai P."/>
            <person name="Han X."/>
            <person name="Huang E."/>
            <person name="Gao Y."/>
            <person name="Liu J."/>
            <person name="Shao H."/>
            <person name="Ye R."/>
            <person name="Li L."/>
            <person name="Wei W."/>
            <person name="Wang X."/>
            <person name="Wang C."/>
            <person name="Yang T."/>
            <person name="Huo Q."/>
            <person name="Li W."/>
            <person name="Guo W."/>
            <person name="Chen H."/>
            <person name="Zhou L."/>
            <person name="Ni X."/>
            <person name="Tian J."/>
            <person name="Zhou Y."/>
            <person name="Sheng Y."/>
            <person name="Liu T."/>
            <person name="Pan Y."/>
            <person name="Xia L."/>
            <person name="Li J."/>
            <person name="Zhao F."/>
            <person name="Cao W."/>
        </authorList>
    </citation>
    <scope>NUCLEOTIDE SEQUENCE</scope>
    <source>
        <strain evidence="1">Hyas-2018</strain>
    </source>
</reference>
<dbReference type="EMBL" id="CM023481">
    <property type="protein sequence ID" value="KAH6948742.1"/>
    <property type="molecule type" value="Genomic_DNA"/>
</dbReference>
<evidence type="ECO:0000313" key="1">
    <source>
        <dbReference type="EMBL" id="KAH6948742.1"/>
    </source>
</evidence>
<sequence>MGYIDINFSSGWFDRFKKKNSAVSKSVHGESGTVDEATADNWRSSWLAELQKSYADRDILNLDEAALFYKMLPSRTFTLKGGASSGGRGKTTERQRNGPFQRKCYR</sequence>
<dbReference type="Proteomes" id="UP000821845">
    <property type="component" value="Chromosome 1"/>
</dbReference>
<evidence type="ECO:0000313" key="2">
    <source>
        <dbReference type="Proteomes" id="UP000821845"/>
    </source>
</evidence>
<accession>A0ACB7TTI1</accession>
<keyword evidence="2" id="KW-1185">Reference proteome</keyword>
<comment type="caution">
    <text evidence="1">The sequence shown here is derived from an EMBL/GenBank/DDBJ whole genome shotgun (WGS) entry which is preliminary data.</text>
</comment>